<reference evidence="3 4" key="1">
    <citation type="submission" date="2009-08" db="EMBL/GenBank/DDBJ databases">
        <title>The Genome Sequence of Spizellomyces punctatus strain DAOM BR117.</title>
        <authorList>
            <consortium name="The Broad Institute Genome Sequencing Platform"/>
            <person name="Russ C."/>
            <person name="Cuomo C."/>
            <person name="Shea T."/>
            <person name="Young S.K."/>
            <person name="Zeng Q."/>
            <person name="Koehrsen M."/>
            <person name="Haas B."/>
            <person name="Borodovsky M."/>
            <person name="Guigo R."/>
            <person name="Alvarado L."/>
            <person name="Berlin A."/>
            <person name="Bochicchio J."/>
            <person name="Borenstein D."/>
            <person name="Chapman S."/>
            <person name="Chen Z."/>
            <person name="Engels R."/>
            <person name="Freedman E."/>
            <person name="Gellesch M."/>
            <person name="Goldberg J."/>
            <person name="Griggs A."/>
            <person name="Gujja S."/>
            <person name="Heiman D."/>
            <person name="Hepburn T."/>
            <person name="Howarth C."/>
            <person name="Jen D."/>
            <person name="Larson L."/>
            <person name="Lewis B."/>
            <person name="Mehta T."/>
            <person name="Park D."/>
            <person name="Pearson M."/>
            <person name="Roberts A."/>
            <person name="Saif S."/>
            <person name="Shenoy N."/>
            <person name="Sisk P."/>
            <person name="Stolte C."/>
            <person name="Sykes S."/>
            <person name="Thomson T."/>
            <person name="Walk T."/>
            <person name="White J."/>
            <person name="Yandava C."/>
            <person name="Burger G."/>
            <person name="Gray M.W."/>
            <person name="Holland P.W.H."/>
            <person name="King N."/>
            <person name="Lang F.B.F."/>
            <person name="Roger A.J."/>
            <person name="Ruiz-Trillo I."/>
            <person name="Lander E."/>
            <person name="Nusbaum C."/>
        </authorList>
    </citation>
    <scope>NUCLEOTIDE SEQUENCE [LARGE SCALE GENOMIC DNA]</scope>
    <source>
        <strain evidence="3 4">DAOM BR117</strain>
    </source>
</reference>
<dbReference type="RefSeq" id="XP_016609580.1">
    <property type="nucleotide sequence ID" value="XM_016751614.1"/>
</dbReference>
<dbReference type="OMA" id="WHESAKQ"/>
<evidence type="ECO:0000256" key="1">
    <source>
        <dbReference type="ARBA" id="ARBA00022737"/>
    </source>
</evidence>
<dbReference type="InterPro" id="IPR051222">
    <property type="entry name" value="PPR/CCM1_RNA-binding"/>
</dbReference>
<feature type="repeat" description="PPR" evidence="2">
    <location>
        <begin position="836"/>
        <end position="870"/>
    </location>
</feature>
<dbReference type="PROSITE" id="PS51375">
    <property type="entry name" value="PPR"/>
    <property type="match status" value="9"/>
</dbReference>
<feature type="repeat" description="PPR" evidence="2">
    <location>
        <begin position="415"/>
        <end position="449"/>
    </location>
</feature>
<feature type="repeat" description="PPR" evidence="2">
    <location>
        <begin position="731"/>
        <end position="765"/>
    </location>
</feature>
<feature type="repeat" description="PPR" evidence="2">
    <location>
        <begin position="871"/>
        <end position="905"/>
    </location>
</feature>
<dbReference type="PANTHER" id="PTHR47942">
    <property type="entry name" value="TETRATRICOPEPTIDE REPEAT (TPR)-LIKE SUPERFAMILY PROTEIN-RELATED"/>
    <property type="match status" value="1"/>
</dbReference>
<dbReference type="AlphaFoldDB" id="A0A0L0HJA2"/>
<dbReference type="InterPro" id="IPR011990">
    <property type="entry name" value="TPR-like_helical_dom_sf"/>
</dbReference>
<evidence type="ECO:0000256" key="2">
    <source>
        <dbReference type="PROSITE-ProRule" id="PRU00708"/>
    </source>
</evidence>
<dbReference type="PANTHER" id="PTHR47942:SF63">
    <property type="entry name" value="PENTATRICOPEPTIDE REPEAT-CONTAINING PROTEIN"/>
    <property type="match status" value="1"/>
</dbReference>
<dbReference type="InterPro" id="IPR002885">
    <property type="entry name" value="PPR_rpt"/>
</dbReference>
<sequence length="1176" mass="132198">MWSPIPRADLPTRTSSQGIRTLRTACATGRLVTAYITQQLFPHYRIVLTGRISMRCSPGISVQAVCYLRCLVADYLGGVSRRTPGLCGGLQVHRHHGGPSGRQLVSTIQADESASPTLPKRTDIYDSAWDLLSQSSVRKGKRWRDLAEKRRVTLQTEGDRRTSLVHAIIPRSLTRSREYLSKKQATSAENGAQIFEKVVDRLSQADLGQLPAEEADRIVLAYTLSMEGNMEDAVLELTGIHSSSWTHELAIDTCRLIFDSCAKNGRSRFGESLLDHLITVSKSLHPKYAVGGWRLVEGYASEGDLEAADRLLVRLCGMGYIPSKQALKLLLSQHQIARRQRGRDMKTAMLSIVWGYFTTVRKAAQDDQVTRKSDSLLKARDRLYLELVKQCVTYGGLTQAGQILACVHTRHADLVVYGYNLLLTGHVSAGSIENASKVYRLMLSEEVKPNISTFNILLQAYIQAGSYDGAETLIQEITRRGIAWTATSYRHAIQLRVHQNNLLGAKQLVQQLVKEGLKVDEKIITHLMTGYARSRDMGGAIDLLNFFEEQGIQVPLNVAIFNKLLYACVRGSTGEVERLRAIMMEQNINPNSETYVNLASHYAAVGDAERCMTWLEKSEISAADTKVINRVLSQFAQTGETDKIHDVMQKLERRGVKFKIDTYNILIKSVSKTGQPKDAEKILDDLKGKGVHPDTITYNTMIAIYVRHDDLKSANRMFRTMASLDKPVKPDRFTYATLMDAHAKLGMMEVASRLYSTMRMRGIKADHAVYHTLLKGFCQIGDATRVKEIIDEMHADGLSPTTLTYNVISAGLIQRGALDEAEWWINHMRQAGARGDLYSYNQRIQLFVAKRDMMAAEKVFDEMSNDVIRPDATTFNTLLTGWYAVDKPDEARRLLRKMGSYGIVPNSTTCTIMISFYVKIGDMERAELAFHEWFSKAKKKHPIASEPFAAMIYGWGTIKRDLPAALSWWTKMKNAGAMPNSSAYTCLIQAHSHAHGSLESILHIFDRLIERRDGPSVGVEAPTACVALDACGRFNSINAVREVWNRLKHHQTDVKIARWEWENVYTSYLEALIRCGEFEHAVKVLTEEMVASKVMPSVKTFETCLTLLATRDADPKYVASVETFMKRWPDIAAQVHVRVAAFKQQYEERRRENMAAVRRVRTGGRKKGSDVLKVPQ</sequence>
<dbReference type="EMBL" id="KQ257454">
    <property type="protein sequence ID" value="KND01541.1"/>
    <property type="molecule type" value="Genomic_DNA"/>
</dbReference>
<dbReference type="VEuPathDB" id="FungiDB:SPPG_03342"/>
<dbReference type="Pfam" id="PF13041">
    <property type="entry name" value="PPR_2"/>
    <property type="match status" value="4"/>
</dbReference>
<accession>A0A0L0HJA2</accession>
<keyword evidence="1" id="KW-0677">Repeat</keyword>
<feature type="repeat" description="PPR" evidence="2">
    <location>
        <begin position="659"/>
        <end position="693"/>
    </location>
</feature>
<protein>
    <submittedName>
        <fullName evidence="3">Pentatricopeptide repeat domain-containing protein</fullName>
    </submittedName>
</protein>
<dbReference type="InParanoid" id="A0A0L0HJA2"/>
<evidence type="ECO:0000313" key="4">
    <source>
        <dbReference type="Proteomes" id="UP000053201"/>
    </source>
</evidence>
<dbReference type="NCBIfam" id="TIGR00756">
    <property type="entry name" value="PPR"/>
    <property type="match status" value="8"/>
</dbReference>
<dbReference type="Proteomes" id="UP000053201">
    <property type="component" value="Unassembled WGS sequence"/>
</dbReference>
<dbReference type="GeneID" id="27686867"/>
<dbReference type="eggNOG" id="KOG4197">
    <property type="taxonomic scope" value="Eukaryota"/>
</dbReference>
<name>A0A0L0HJA2_SPIPD</name>
<dbReference type="OrthoDB" id="185373at2759"/>
<dbReference type="STRING" id="645134.A0A0L0HJA2"/>
<dbReference type="Pfam" id="PF01535">
    <property type="entry name" value="PPR"/>
    <property type="match status" value="2"/>
</dbReference>
<feature type="repeat" description="PPR" evidence="2">
    <location>
        <begin position="694"/>
        <end position="728"/>
    </location>
</feature>
<feature type="repeat" description="PPR" evidence="2">
    <location>
        <begin position="766"/>
        <end position="800"/>
    </location>
</feature>
<feature type="repeat" description="PPR" evidence="2">
    <location>
        <begin position="1061"/>
        <end position="1096"/>
    </location>
</feature>
<gene>
    <name evidence="3" type="ORF">SPPG_03342</name>
</gene>
<keyword evidence="4" id="KW-1185">Reference proteome</keyword>
<evidence type="ECO:0000313" key="3">
    <source>
        <dbReference type="EMBL" id="KND01541.1"/>
    </source>
</evidence>
<organism evidence="3 4">
    <name type="scientific">Spizellomyces punctatus (strain DAOM BR117)</name>
    <dbReference type="NCBI Taxonomy" id="645134"/>
    <lineage>
        <taxon>Eukaryota</taxon>
        <taxon>Fungi</taxon>
        <taxon>Fungi incertae sedis</taxon>
        <taxon>Chytridiomycota</taxon>
        <taxon>Chytridiomycota incertae sedis</taxon>
        <taxon>Chytridiomycetes</taxon>
        <taxon>Spizellomycetales</taxon>
        <taxon>Spizellomycetaceae</taxon>
        <taxon>Spizellomyces</taxon>
    </lineage>
</organism>
<feature type="repeat" description="PPR" evidence="2">
    <location>
        <begin position="450"/>
        <end position="484"/>
    </location>
</feature>
<dbReference type="Gene3D" id="1.25.40.10">
    <property type="entry name" value="Tetratricopeptide repeat domain"/>
    <property type="match status" value="6"/>
</dbReference>
<proteinExistence type="predicted"/>